<feature type="transmembrane region" description="Helical" evidence="1">
    <location>
        <begin position="95"/>
        <end position="120"/>
    </location>
</feature>
<dbReference type="Proteomes" id="UP000218606">
    <property type="component" value="Chromosome"/>
</dbReference>
<keyword evidence="1" id="KW-0472">Membrane</keyword>
<evidence type="ECO:0000256" key="1">
    <source>
        <dbReference type="SAM" id="Phobius"/>
    </source>
</evidence>
<dbReference type="EMBL" id="CP010767">
    <property type="protein sequence ID" value="ATG43812.1"/>
    <property type="molecule type" value="Genomic_DNA"/>
</dbReference>
<protein>
    <recommendedName>
        <fullName evidence="4">DUF4345 domain-containing protein</fullName>
    </recommendedName>
</protein>
<organism evidence="2 3">
    <name type="scientific">Phaeobacter piscinae</name>
    <dbReference type="NCBI Taxonomy" id="1580596"/>
    <lineage>
        <taxon>Bacteria</taxon>
        <taxon>Pseudomonadati</taxon>
        <taxon>Pseudomonadota</taxon>
        <taxon>Alphaproteobacteria</taxon>
        <taxon>Rhodobacterales</taxon>
        <taxon>Roseobacteraceae</taxon>
        <taxon>Phaeobacter</taxon>
    </lineage>
</organism>
<feature type="transmembrane region" description="Helical" evidence="1">
    <location>
        <begin position="70"/>
        <end position="89"/>
    </location>
</feature>
<reference evidence="2 3" key="1">
    <citation type="journal article" date="2017" name="Front. Microbiol.">
        <title>Phaeobacter piscinae sp. nov., a species of the Roseobacter group and potential aquaculture probiont.</title>
        <authorList>
            <person name="Sonnenschein E.C."/>
            <person name="Phippen C.B.W."/>
            <person name="Nielsen K.F."/>
            <person name="Mateiu R.V."/>
            <person name="Melchiorsen J."/>
            <person name="Gram L."/>
            <person name="Overmann J."/>
            <person name="Freese H.M."/>
        </authorList>
    </citation>
    <scope>NUCLEOTIDE SEQUENCE [LARGE SCALE GENOMIC DNA]</scope>
    <source>
        <strain evidence="2 3">P13</strain>
    </source>
</reference>
<keyword evidence="1" id="KW-1133">Transmembrane helix</keyword>
<name>A0AAN1GRG5_9RHOB</name>
<dbReference type="RefSeq" id="WP_096871601.1">
    <property type="nucleotide sequence ID" value="NZ_CP010715.1"/>
</dbReference>
<dbReference type="AlphaFoldDB" id="A0AAN1GRG5"/>
<accession>A0AAN1GRG5</accession>
<evidence type="ECO:0008006" key="4">
    <source>
        <dbReference type="Google" id="ProtNLM"/>
    </source>
</evidence>
<gene>
    <name evidence="2" type="ORF">PhaeoP13_01876</name>
</gene>
<proteinExistence type="predicted"/>
<feature type="transmembrane region" description="Helical" evidence="1">
    <location>
        <begin position="45"/>
        <end position="63"/>
    </location>
</feature>
<keyword evidence="1" id="KW-0812">Transmembrane</keyword>
<sequence>MKTFRLICIVSGLAQAALFYALITDPEAMIGSFGVSTNEAVAFVGRRAAVLFLGLSVISFYSAAAAKTAFPTAIVLSISWFAIAATGIFEYQRGYVGNAAFPAIGTEILLGTLLLGSGIMSKLSRKSHKRDLIPEGADS</sequence>
<evidence type="ECO:0000313" key="3">
    <source>
        <dbReference type="Proteomes" id="UP000218606"/>
    </source>
</evidence>
<evidence type="ECO:0000313" key="2">
    <source>
        <dbReference type="EMBL" id="ATG43812.1"/>
    </source>
</evidence>